<feature type="compositionally biased region" description="Acidic residues" evidence="7">
    <location>
        <begin position="46"/>
        <end position="58"/>
    </location>
</feature>
<feature type="domain" description="RING-type" evidence="8">
    <location>
        <begin position="486"/>
        <end position="527"/>
    </location>
</feature>
<sequence>MRRDDVFLESALVAVTQVMARGSRSNGTVSLKDGLEISCIRMIEEEYDDDDDDDDEDNINGSEVGWPCEPVDEPERSMETAAEVVEAIAVADIGSGWLCAPSYVNINAMPFTLSCVHNKLEILQSPPVQSPPECPTIVRLIFSYKEKHSLFILSDNQTSQFYGNIDEEVLDDPIALHIEAFNLENNPELVQSSIHYLLRQLLQSQRHMLDVTEIADQVVNKACEIVKGLWNVGSLLQLSVAIVTELHYGCSETEYVEYMSLRESGRRNYGMVPSKESSIQALETAVFDLEEGQNCTICFEDFQIGKKCSLLDLEFYRSPLSLPLPSRFPTTIQVKFSYKQRCKLFTVSESQTHQFILEFDEELYPPIFSDIAALSFKNHADCLRSSICRELEPFNLTGGFSYLVAEQVIAKGYEMISDLPDVGSQYLALSVLIIEDSHYTCNEREYAEYLSLREQERHNCGMVPARESTIEALDTAIFNLEEGGSCTVCLKDFQDGDKVKVMPCLHYYHCECIENWLKISHYCPICRYEMPCE</sequence>
<keyword evidence="5" id="KW-0862">Zinc</keyword>
<dbReference type="GO" id="GO:0005737">
    <property type="term" value="C:cytoplasm"/>
    <property type="evidence" value="ECO:0007669"/>
    <property type="project" value="TreeGrafter"/>
</dbReference>
<evidence type="ECO:0000256" key="7">
    <source>
        <dbReference type="SAM" id="MobiDB-lite"/>
    </source>
</evidence>
<dbReference type="GO" id="GO:0016567">
    <property type="term" value="P:protein ubiquitination"/>
    <property type="evidence" value="ECO:0007669"/>
    <property type="project" value="TreeGrafter"/>
</dbReference>
<gene>
    <name evidence="9" type="ORF">RJ641_002993</name>
</gene>
<evidence type="ECO:0000259" key="8">
    <source>
        <dbReference type="PROSITE" id="PS50089"/>
    </source>
</evidence>
<evidence type="ECO:0000313" key="9">
    <source>
        <dbReference type="EMBL" id="KAK6931200.1"/>
    </source>
</evidence>
<dbReference type="SMART" id="SM00184">
    <property type="entry name" value="RING"/>
    <property type="match status" value="1"/>
</dbReference>
<dbReference type="Pfam" id="PF13639">
    <property type="entry name" value="zf-RING_2"/>
    <property type="match status" value="1"/>
</dbReference>
<dbReference type="Proteomes" id="UP001370490">
    <property type="component" value="Unassembled WGS sequence"/>
</dbReference>
<evidence type="ECO:0000256" key="4">
    <source>
        <dbReference type="ARBA" id="ARBA00022771"/>
    </source>
</evidence>
<keyword evidence="3" id="KW-0479">Metal-binding</keyword>
<dbReference type="EMBL" id="JBAMMX010000011">
    <property type="protein sequence ID" value="KAK6931200.1"/>
    <property type="molecule type" value="Genomic_DNA"/>
</dbReference>
<keyword evidence="10" id="KW-1185">Reference proteome</keyword>
<comment type="catalytic activity">
    <reaction evidence="1">
        <text>S-ubiquitinyl-[E2 ubiquitin-conjugating enzyme]-L-cysteine + [acceptor protein]-L-lysine = [E2 ubiquitin-conjugating enzyme]-L-cysteine + N(6)-ubiquitinyl-[acceptor protein]-L-lysine.</text>
        <dbReference type="EC" id="2.3.2.27"/>
    </reaction>
</comment>
<evidence type="ECO:0000256" key="2">
    <source>
        <dbReference type="ARBA" id="ARBA00012483"/>
    </source>
</evidence>
<accession>A0AAN8ZDT6</accession>
<dbReference type="SUPFAM" id="SSF57850">
    <property type="entry name" value="RING/U-box"/>
    <property type="match status" value="1"/>
</dbReference>
<dbReference type="PROSITE" id="PS50089">
    <property type="entry name" value="ZF_RING_2"/>
    <property type="match status" value="1"/>
</dbReference>
<comment type="caution">
    <text evidence="9">The sequence shown here is derived from an EMBL/GenBank/DDBJ whole genome shotgun (WGS) entry which is preliminary data.</text>
</comment>
<feature type="region of interest" description="Disordered" evidence="7">
    <location>
        <begin position="46"/>
        <end position="72"/>
    </location>
</feature>
<dbReference type="GO" id="GO:0008270">
    <property type="term" value="F:zinc ion binding"/>
    <property type="evidence" value="ECO:0007669"/>
    <property type="project" value="UniProtKB-KW"/>
</dbReference>
<evidence type="ECO:0000256" key="3">
    <source>
        <dbReference type="ARBA" id="ARBA00022723"/>
    </source>
</evidence>
<reference evidence="9 10" key="1">
    <citation type="submission" date="2023-12" db="EMBL/GenBank/DDBJ databases">
        <title>A high-quality genome assembly for Dillenia turbinata (Dilleniales).</title>
        <authorList>
            <person name="Chanderbali A."/>
        </authorList>
    </citation>
    <scope>NUCLEOTIDE SEQUENCE [LARGE SCALE GENOMIC DNA]</scope>
    <source>
        <strain evidence="9">LSX21</strain>
        <tissue evidence="9">Leaf</tissue>
    </source>
</reference>
<keyword evidence="4 6" id="KW-0863">Zinc-finger</keyword>
<dbReference type="AlphaFoldDB" id="A0AAN8ZDT6"/>
<evidence type="ECO:0000256" key="1">
    <source>
        <dbReference type="ARBA" id="ARBA00000900"/>
    </source>
</evidence>
<evidence type="ECO:0000256" key="6">
    <source>
        <dbReference type="PROSITE-ProRule" id="PRU00175"/>
    </source>
</evidence>
<evidence type="ECO:0000313" key="10">
    <source>
        <dbReference type="Proteomes" id="UP001370490"/>
    </source>
</evidence>
<dbReference type="PANTHER" id="PTHR15710">
    <property type="entry name" value="E3 UBIQUITIN-PROTEIN LIGASE PRAJA"/>
    <property type="match status" value="1"/>
</dbReference>
<dbReference type="GO" id="GO:0061630">
    <property type="term" value="F:ubiquitin protein ligase activity"/>
    <property type="evidence" value="ECO:0007669"/>
    <property type="project" value="UniProtKB-EC"/>
</dbReference>
<dbReference type="Gene3D" id="3.30.40.10">
    <property type="entry name" value="Zinc/RING finger domain, C3HC4 (zinc finger)"/>
    <property type="match status" value="1"/>
</dbReference>
<proteinExistence type="predicted"/>
<dbReference type="InterPro" id="IPR013083">
    <property type="entry name" value="Znf_RING/FYVE/PHD"/>
</dbReference>
<dbReference type="EC" id="2.3.2.27" evidence="2"/>
<protein>
    <recommendedName>
        <fullName evidence="2">RING-type E3 ubiquitin transferase</fullName>
        <ecNumber evidence="2">2.3.2.27</ecNumber>
    </recommendedName>
</protein>
<name>A0AAN8ZDT6_9MAGN</name>
<dbReference type="PANTHER" id="PTHR15710:SF217">
    <property type="entry name" value="E3 UBIQUITIN-PROTEIN LIGASE RDUF2"/>
    <property type="match status" value="1"/>
</dbReference>
<dbReference type="InterPro" id="IPR001841">
    <property type="entry name" value="Znf_RING"/>
</dbReference>
<organism evidence="9 10">
    <name type="scientific">Dillenia turbinata</name>
    <dbReference type="NCBI Taxonomy" id="194707"/>
    <lineage>
        <taxon>Eukaryota</taxon>
        <taxon>Viridiplantae</taxon>
        <taxon>Streptophyta</taxon>
        <taxon>Embryophyta</taxon>
        <taxon>Tracheophyta</taxon>
        <taxon>Spermatophyta</taxon>
        <taxon>Magnoliopsida</taxon>
        <taxon>eudicotyledons</taxon>
        <taxon>Gunneridae</taxon>
        <taxon>Pentapetalae</taxon>
        <taxon>Dilleniales</taxon>
        <taxon>Dilleniaceae</taxon>
        <taxon>Dillenia</taxon>
    </lineage>
</organism>
<dbReference type="CDD" id="cd16454">
    <property type="entry name" value="RING-H2_PA-TM-RING"/>
    <property type="match status" value="1"/>
</dbReference>
<evidence type="ECO:0000256" key="5">
    <source>
        <dbReference type="ARBA" id="ARBA00022833"/>
    </source>
</evidence>